<evidence type="ECO:0000256" key="6">
    <source>
        <dbReference type="SAM" id="Phobius"/>
    </source>
</evidence>
<reference evidence="7 8" key="1">
    <citation type="submission" date="2015-04" db="EMBL/GenBank/DDBJ databases">
        <authorList>
            <person name="Syromyatnikov M.Y."/>
            <person name="Popov V.N."/>
        </authorList>
    </citation>
    <scope>NUCLEOTIDE SEQUENCE [LARGE SCALE GENOMIC DNA]</scope>
</reference>
<dbReference type="STRING" id="568069.A0A1J1J1W8"/>
<keyword evidence="4 6" id="KW-1133">Transmembrane helix</keyword>
<evidence type="ECO:0000313" key="8">
    <source>
        <dbReference type="Proteomes" id="UP000183832"/>
    </source>
</evidence>
<sequence>MHANLFDILRSYFTLHHLSPYAGLFPQKTIETFGISFVRKVAIMHDKLNDAVGIVNSTFSYEILPGMAYTSCLTISLAFGIFHTVYDEKNDDLLSNVIYFIWTWYMLAFLIAAIFTADTTTKAANDTLKILSRVINNAYDELLLERLTIFSHQINHGTSVVSCDVDETNNKNQQILRGCQTENSIHMMEVSGEFRFLSILTALKDFSKDFHEKLLIKTLPSTSLKSLKQ</sequence>
<evidence type="ECO:0000256" key="3">
    <source>
        <dbReference type="ARBA" id="ARBA00022692"/>
    </source>
</evidence>
<keyword evidence="8" id="KW-1185">Reference proteome</keyword>
<dbReference type="AlphaFoldDB" id="A0A1J1J1W8"/>
<feature type="transmembrane region" description="Helical" evidence="6">
    <location>
        <begin position="66"/>
        <end position="85"/>
    </location>
</feature>
<dbReference type="InterPro" id="IPR013604">
    <property type="entry name" value="7TM_chemorcpt"/>
</dbReference>
<evidence type="ECO:0000256" key="5">
    <source>
        <dbReference type="ARBA" id="ARBA00023136"/>
    </source>
</evidence>
<name>A0A1J1J1W8_9DIPT</name>
<evidence type="ECO:0000256" key="1">
    <source>
        <dbReference type="ARBA" id="ARBA00004651"/>
    </source>
</evidence>
<dbReference type="EMBL" id="CVRI01000065">
    <property type="protein sequence ID" value="CRL05756.1"/>
    <property type="molecule type" value="Genomic_DNA"/>
</dbReference>
<protein>
    <submittedName>
        <fullName evidence="7">CLUMA_CG018785, isoform A</fullName>
    </submittedName>
</protein>
<dbReference type="Proteomes" id="UP000183832">
    <property type="component" value="Unassembled WGS sequence"/>
</dbReference>
<dbReference type="GO" id="GO:0050909">
    <property type="term" value="P:sensory perception of taste"/>
    <property type="evidence" value="ECO:0007669"/>
    <property type="project" value="InterPro"/>
</dbReference>
<dbReference type="Pfam" id="PF08395">
    <property type="entry name" value="7tm_7"/>
    <property type="match status" value="1"/>
</dbReference>
<keyword evidence="3 6" id="KW-0812">Transmembrane</keyword>
<keyword evidence="2" id="KW-1003">Cell membrane</keyword>
<proteinExistence type="predicted"/>
<dbReference type="GO" id="GO:0005886">
    <property type="term" value="C:plasma membrane"/>
    <property type="evidence" value="ECO:0007669"/>
    <property type="project" value="UniProtKB-SubCell"/>
</dbReference>
<evidence type="ECO:0000313" key="7">
    <source>
        <dbReference type="EMBL" id="CRL05756.1"/>
    </source>
</evidence>
<accession>A0A1J1J1W8</accession>
<evidence type="ECO:0000256" key="4">
    <source>
        <dbReference type="ARBA" id="ARBA00022989"/>
    </source>
</evidence>
<keyword evidence="5 6" id="KW-0472">Membrane</keyword>
<evidence type="ECO:0000256" key="2">
    <source>
        <dbReference type="ARBA" id="ARBA00022475"/>
    </source>
</evidence>
<feature type="transmembrane region" description="Helical" evidence="6">
    <location>
        <begin position="97"/>
        <end position="117"/>
    </location>
</feature>
<comment type="subcellular location">
    <subcellularLocation>
        <location evidence="1">Cell membrane</location>
        <topology evidence="1">Multi-pass membrane protein</topology>
    </subcellularLocation>
</comment>
<organism evidence="7 8">
    <name type="scientific">Clunio marinus</name>
    <dbReference type="NCBI Taxonomy" id="568069"/>
    <lineage>
        <taxon>Eukaryota</taxon>
        <taxon>Metazoa</taxon>
        <taxon>Ecdysozoa</taxon>
        <taxon>Arthropoda</taxon>
        <taxon>Hexapoda</taxon>
        <taxon>Insecta</taxon>
        <taxon>Pterygota</taxon>
        <taxon>Neoptera</taxon>
        <taxon>Endopterygota</taxon>
        <taxon>Diptera</taxon>
        <taxon>Nematocera</taxon>
        <taxon>Chironomoidea</taxon>
        <taxon>Chironomidae</taxon>
        <taxon>Clunio</taxon>
    </lineage>
</organism>
<gene>
    <name evidence="7" type="ORF">CLUMA_CG018785</name>
</gene>